<feature type="repeat" description="TPR" evidence="3">
    <location>
        <begin position="150"/>
        <end position="183"/>
    </location>
</feature>
<dbReference type="Gene3D" id="1.25.40.10">
    <property type="entry name" value="Tetratricopeptide repeat domain"/>
    <property type="match status" value="1"/>
</dbReference>
<dbReference type="InterPro" id="IPR011990">
    <property type="entry name" value="TPR-like_helical_dom_sf"/>
</dbReference>
<dbReference type="SUPFAM" id="SSF48452">
    <property type="entry name" value="TPR-like"/>
    <property type="match status" value="1"/>
</dbReference>
<gene>
    <name evidence="4" type="primary">pilW</name>
    <name evidence="4" type="ORF">GLW01_11490</name>
</gene>
<evidence type="ECO:0000313" key="5">
    <source>
        <dbReference type="Proteomes" id="UP000460751"/>
    </source>
</evidence>
<name>A0A9X5B5A5_9GAMM</name>
<dbReference type="NCBIfam" id="TIGR02521">
    <property type="entry name" value="type_IV_pilW"/>
    <property type="match status" value="1"/>
</dbReference>
<dbReference type="Pfam" id="PF13181">
    <property type="entry name" value="TPR_8"/>
    <property type="match status" value="1"/>
</dbReference>
<evidence type="ECO:0000256" key="2">
    <source>
        <dbReference type="ARBA" id="ARBA00022803"/>
    </source>
</evidence>
<dbReference type="Pfam" id="PF13424">
    <property type="entry name" value="TPR_12"/>
    <property type="match status" value="1"/>
</dbReference>
<dbReference type="AlphaFoldDB" id="A0A9X5B5A5"/>
<proteinExistence type="predicted"/>
<keyword evidence="5" id="KW-1185">Reference proteome</keyword>
<dbReference type="Proteomes" id="UP000460751">
    <property type="component" value="Unassembled WGS sequence"/>
</dbReference>
<dbReference type="InterPro" id="IPR013105">
    <property type="entry name" value="TPR_2"/>
</dbReference>
<dbReference type="GO" id="GO:0042802">
    <property type="term" value="F:identical protein binding"/>
    <property type="evidence" value="ECO:0007669"/>
    <property type="project" value="InterPro"/>
</dbReference>
<dbReference type="PROSITE" id="PS50005">
    <property type="entry name" value="TPR"/>
    <property type="match status" value="3"/>
</dbReference>
<reference evidence="4 5" key="1">
    <citation type="submission" date="2019-11" db="EMBL/GenBank/DDBJ databases">
        <title>Genome sequences of 17 halophilic strains isolated from different environments.</title>
        <authorList>
            <person name="Furrow R.E."/>
        </authorList>
    </citation>
    <scope>NUCLEOTIDE SEQUENCE [LARGE SCALE GENOMIC DNA]</scope>
    <source>
        <strain evidence="4 5">22507_15_FS</strain>
    </source>
</reference>
<dbReference type="PANTHER" id="PTHR44943:SF8">
    <property type="entry name" value="TPR REPEAT-CONTAINING PROTEIN MJ0263"/>
    <property type="match status" value="1"/>
</dbReference>
<dbReference type="InterPro" id="IPR051685">
    <property type="entry name" value="Ycf3/AcsC/BcsC/TPR_MFPF"/>
</dbReference>
<feature type="repeat" description="TPR" evidence="3">
    <location>
        <begin position="80"/>
        <end position="113"/>
    </location>
</feature>
<feature type="repeat" description="TPR" evidence="3">
    <location>
        <begin position="46"/>
        <end position="79"/>
    </location>
</feature>
<dbReference type="SMART" id="SM00028">
    <property type="entry name" value="TPR"/>
    <property type="match status" value="4"/>
</dbReference>
<keyword evidence="1" id="KW-0677">Repeat</keyword>
<evidence type="ECO:0000313" key="4">
    <source>
        <dbReference type="EMBL" id="MYL27416.1"/>
    </source>
</evidence>
<evidence type="ECO:0000256" key="1">
    <source>
        <dbReference type="ARBA" id="ARBA00022737"/>
    </source>
</evidence>
<accession>A0A9X5B5A5</accession>
<dbReference type="Pfam" id="PF07719">
    <property type="entry name" value="TPR_2"/>
    <property type="match status" value="1"/>
</dbReference>
<protein>
    <submittedName>
        <fullName evidence="4">Type IV pilus biogenesis/stability protein PilW</fullName>
    </submittedName>
</protein>
<keyword evidence="2 3" id="KW-0802">TPR repeat</keyword>
<dbReference type="PANTHER" id="PTHR44943">
    <property type="entry name" value="CELLULOSE SYNTHASE OPERON PROTEIN C"/>
    <property type="match status" value="1"/>
</dbReference>
<dbReference type="EMBL" id="WMEX01000006">
    <property type="protein sequence ID" value="MYL27416.1"/>
    <property type="molecule type" value="Genomic_DNA"/>
</dbReference>
<sequence length="270" mass="30750">MTDSMPVRSKADAMRITAILMLCIVAAGCVSQRQGTFASGNPEQAEEDYVRLGLAYIQNDRYDRARQHLDRALEINDESAPAIAAKALINEEQGEYDLAEQRFRRALDLEPEYTRGRSHFGVFLYNRGRYEEALEQFRKASEDTDYDSRAGVFVNLARTASQLDRHDEAADAYKRAMKLRRGSTTAHIGAVTALIDAGRYAEARPLYRRLTMRIERSRELSHTPASLLAGIRLARESGEEREASGLVEQLRERFPDSEEYQQYRTMVTDE</sequence>
<organism evidence="4 5">
    <name type="scientific">Vreelandella halophila</name>
    <dbReference type="NCBI Taxonomy" id="86177"/>
    <lineage>
        <taxon>Bacteria</taxon>
        <taxon>Pseudomonadati</taxon>
        <taxon>Pseudomonadota</taxon>
        <taxon>Gammaproteobacteria</taxon>
        <taxon>Oceanospirillales</taxon>
        <taxon>Halomonadaceae</taxon>
        <taxon>Vreelandella</taxon>
    </lineage>
</organism>
<comment type="caution">
    <text evidence="4">The sequence shown here is derived from an EMBL/GenBank/DDBJ whole genome shotgun (WGS) entry which is preliminary data.</text>
</comment>
<dbReference type="InterPro" id="IPR019734">
    <property type="entry name" value="TPR_rpt"/>
</dbReference>
<dbReference type="Pfam" id="PF07721">
    <property type="entry name" value="TPR_4"/>
    <property type="match status" value="1"/>
</dbReference>
<dbReference type="InterPro" id="IPR011717">
    <property type="entry name" value="TPR-4"/>
</dbReference>
<dbReference type="InterPro" id="IPR013360">
    <property type="entry name" value="Pilus_4_PilW"/>
</dbReference>
<evidence type="ECO:0000256" key="3">
    <source>
        <dbReference type="PROSITE-ProRule" id="PRU00339"/>
    </source>
</evidence>